<dbReference type="EMBL" id="CAJOBA010040920">
    <property type="protein sequence ID" value="CAF4103424.1"/>
    <property type="molecule type" value="Genomic_DNA"/>
</dbReference>
<dbReference type="Proteomes" id="UP000663829">
    <property type="component" value="Unassembled WGS sequence"/>
</dbReference>
<dbReference type="EMBL" id="CAJNOK010019346">
    <property type="protein sequence ID" value="CAF1297935.1"/>
    <property type="molecule type" value="Genomic_DNA"/>
</dbReference>
<gene>
    <name evidence="1" type="ORF">GPM918_LOCUS24548</name>
    <name evidence="2" type="ORF">OVA965_LOCUS28393</name>
    <name evidence="3" type="ORF">SRO942_LOCUS24549</name>
    <name evidence="4" type="ORF">TMI583_LOCUS29144</name>
</gene>
<dbReference type="EMBL" id="CAJNOQ010009195">
    <property type="protein sequence ID" value="CAF1218063.1"/>
    <property type="molecule type" value="Genomic_DNA"/>
</dbReference>
<evidence type="ECO:0000313" key="2">
    <source>
        <dbReference type="EMBL" id="CAF1297935.1"/>
    </source>
</evidence>
<dbReference type="Proteomes" id="UP000677228">
    <property type="component" value="Unassembled WGS sequence"/>
</dbReference>
<organism evidence="1 5">
    <name type="scientific">Didymodactylos carnosus</name>
    <dbReference type="NCBI Taxonomy" id="1234261"/>
    <lineage>
        <taxon>Eukaryota</taxon>
        <taxon>Metazoa</taxon>
        <taxon>Spiralia</taxon>
        <taxon>Gnathifera</taxon>
        <taxon>Rotifera</taxon>
        <taxon>Eurotatoria</taxon>
        <taxon>Bdelloidea</taxon>
        <taxon>Philodinida</taxon>
        <taxon>Philodinidae</taxon>
        <taxon>Didymodactylos</taxon>
    </lineage>
</organism>
<evidence type="ECO:0000313" key="5">
    <source>
        <dbReference type="Proteomes" id="UP000663829"/>
    </source>
</evidence>
<name>A0A814XE30_9BILA</name>
<protein>
    <submittedName>
        <fullName evidence="1">Uncharacterized protein</fullName>
    </submittedName>
</protein>
<sequence>MITIIQRPDISLKLRQLNISANNIDFNDLTLLLRQCQSTLEILKLRFTISYIIDGRILELFKQSLNQFCFYFFCHSLEDLSISLDDLLSSFQSSLWLHDQSVMFFTNSFYQTYTIVPPPYHCRRFSCSLIDEFLNYRLNNPHEDIKMPRIKRIFLNDQQQPIYTYQFFRVLKSIFINLQILESGSNFHLINSSKADVKLSTVYTLIKVTNQDHQNVKRIIKLLPKLRHLFIVLASTNDFYSTEAQEQNKYHHLQEIIIYFQPNQRIQLDDDFKNRVKPVYSNAKISS</sequence>
<dbReference type="EMBL" id="CAJOBC010009198">
    <property type="protein sequence ID" value="CAF3981636.1"/>
    <property type="molecule type" value="Genomic_DNA"/>
</dbReference>
<evidence type="ECO:0000313" key="4">
    <source>
        <dbReference type="EMBL" id="CAF4103424.1"/>
    </source>
</evidence>
<dbReference type="Proteomes" id="UP000682733">
    <property type="component" value="Unassembled WGS sequence"/>
</dbReference>
<accession>A0A814XE30</accession>
<dbReference type="Proteomes" id="UP000681722">
    <property type="component" value="Unassembled WGS sequence"/>
</dbReference>
<reference evidence="1" key="1">
    <citation type="submission" date="2021-02" db="EMBL/GenBank/DDBJ databases">
        <authorList>
            <person name="Nowell W R."/>
        </authorList>
    </citation>
    <scope>NUCLEOTIDE SEQUENCE</scope>
</reference>
<dbReference type="OrthoDB" id="10017601at2759"/>
<dbReference type="AlphaFoldDB" id="A0A814XE30"/>
<comment type="caution">
    <text evidence="1">The sequence shown here is derived from an EMBL/GenBank/DDBJ whole genome shotgun (WGS) entry which is preliminary data.</text>
</comment>
<keyword evidence="5" id="KW-1185">Reference proteome</keyword>
<proteinExistence type="predicted"/>
<evidence type="ECO:0000313" key="1">
    <source>
        <dbReference type="EMBL" id="CAF1218063.1"/>
    </source>
</evidence>
<evidence type="ECO:0000313" key="3">
    <source>
        <dbReference type="EMBL" id="CAF3981636.1"/>
    </source>
</evidence>